<name>A0A1L9B1Q2_9BACT</name>
<evidence type="ECO:0000313" key="1">
    <source>
        <dbReference type="EMBL" id="OJH36184.1"/>
    </source>
</evidence>
<sequence length="66" mass="7138">MRAFSISLPSFSVAGSEFRLISLAVLSTHRLLIWSPFLAPLDSSAPGPLASTMTYSLISPLNPRFT</sequence>
<keyword evidence="2" id="KW-1185">Reference proteome</keyword>
<dbReference type="EMBL" id="MPIN01000011">
    <property type="protein sequence ID" value="OJH36184.1"/>
    <property type="molecule type" value="Genomic_DNA"/>
</dbReference>
<accession>A0A1L9B1Q2</accession>
<reference evidence="2" key="1">
    <citation type="submission" date="2016-11" db="EMBL/GenBank/DDBJ databases">
        <authorList>
            <person name="Shukria A."/>
            <person name="Stevens D.C."/>
        </authorList>
    </citation>
    <scope>NUCLEOTIDE SEQUENCE [LARGE SCALE GENOMIC DNA]</scope>
    <source>
        <strain evidence="2">Cbfe23</strain>
    </source>
</reference>
<comment type="caution">
    <text evidence="1">The sequence shown here is derived from an EMBL/GenBank/DDBJ whole genome shotgun (WGS) entry which is preliminary data.</text>
</comment>
<organism evidence="1 2">
    <name type="scientific">Cystobacter ferrugineus</name>
    <dbReference type="NCBI Taxonomy" id="83449"/>
    <lineage>
        <taxon>Bacteria</taxon>
        <taxon>Pseudomonadati</taxon>
        <taxon>Myxococcota</taxon>
        <taxon>Myxococcia</taxon>
        <taxon>Myxococcales</taxon>
        <taxon>Cystobacterineae</taxon>
        <taxon>Archangiaceae</taxon>
        <taxon>Cystobacter</taxon>
    </lineage>
</organism>
<dbReference type="STRING" id="83449.BON30_34040"/>
<protein>
    <submittedName>
        <fullName evidence="1">Uncharacterized protein</fullName>
    </submittedName>
</protein>
<dbReference type="Proteomes" id="UP000182229">
    <property type="component" value="Unassembled WGS sequence"/>
</dbReference>
<evidence type="ECO:0000313" key="2">
    <source>
        <dbReference type="Proteomes" id="UP000182229"/>
    </source>
</evidence>
<dbReference type="AlphaFoldDB" id="A0A1L9B1Q2"/>
<proteinExistence type="predicted"/>
<gene>
    <name evidence="1" type="ORF">BON30_34040</name>
</gene>
<reference evidence="1 2" key="2">
    <citation type="submission" date="2016-12" db="EMBL/GenBank/DDBJ databases">
        <title>Draft Genome Sequence of Cystobacter ferrugineus Strain Cbfe23.</title>
        <authorList>
            <person name="Akbar S."/>
            <person name="Dowd S.E."/>
            <person name="Stevens D.C."/>
        </authorList>
    </citation>
    <scope>NUCLEOTIDE SEQUENCE [LARGE SCALE GENOMIC DNA]</scope>
    <source>
        <strain evidence="1 2">Cbfe23</strain>
    </source>
</reference>